<dbReference type="FunFam" id="3.30.300.30:FF:000010">
    <property type="entry name" value="Enterobactin synthetase component F"/>
    <property type="match status" value="1"/>
</dbReference>
<gene>
    <name evidence="6" type="ORF">HX795_00975</name>
</gene>
<dbReference type="SUPFAM" id="SSF47336">
    <property type="entry name" value="ACP-like"/>
    <property type="match status" value="1"/>
</dbReference>
<evidence type="ECO:0000256" key="4">
    <source>
        <dbReference type="ARBA" id="ARBA00022553"/>
    </source>
</evidence>
<dbReference type="Gene3D" id="1.10.1200.10">
    <property type="entry name" value="ACP-like"/>
    <property type="match status" value="1"/>
</dbReference>
<dbReference type="Pfam" id="PF13193">
    <property type="entry name" value="AMP-binding_C"/>
    <property type="match status" value="1"/>
</dbReference>
<dbReference type="GO" id="GO:0031177">
    <property type="term" value="F:phosphopantetheine binding"/>
    <property type="evidence" value="ECO:0007669"/>
    <property type="project" value="TreeGrafter"/>
</dbReference>
<dbReference type="InterPro" id="IPR006162">
    <property type="entry name" value="Ppantetheine_attach_site"/>
</dbReference>
<dbReference type="GO" id="GO:0043041">
    <property type="term" value="P:amino acid activation for nonribosomal peptide biosynthetic process"/>
    <property type="evidence" value="ECO:0007669"/>
    <property type="project" value="TreeGrafter"/>
</dbReference>
<dbReference type="FunFam" id="3.40.50.980:FF:000001">
    <property type="entry name" value="Non-ribosomal peptide synthetase"/>
    <property type="match status" value="1"/>
</dbReference>
<dbReference type="Proteomes" id="UP000590218">
    <property type="component" value="Unassembled WGS sequence"/>
</dbReference>
<dbReference type="InterPro" id="IPR009081">
    <property type="entry name" value="PP-bd_ACP"/>
</dbReference>
<dbReference type="GO" id="GO:0005737">
    <property type="term" value="C:cytoplasm"/>
    <property type="evidence" value="ECO:0007669"/>
    <property type="project" value="TreeGrafter"/>
</dbReference>
<dbReference type="InterPro" id="IPR045851">
    <property type="entry name" value="AMP-bd_C_sf"/>
</dbReference>
<dbReference type="Pfam" id="PF00501">
    <property type="entry name" value="AMP-binding"/>
    <property type="match status" value="1"/>
</dbReference>
<dbReference type="FunFam" id="2.30.38.10:FF:000001">
    <property type="entry name" value="Non-ribosomal peptide synthetase PvdI"/>
    <property type="match status" value="1"/>
</dbReference>
<dbReference type="RefSeq" id="WP_178929072.1">
    <property type="nucleotide sequence ID" value="NZ_JACARL010000009.1"/>
</dbReference>
<dbReference type="PANTHER" id="PTHR45527">
    <property type="entry name" value="NONRIBOSOMAL PEPTIDE SYNTHETASE"/>
    <property type="match status" value="1"/>
</dbReference>
<reference evidence="6 7" key="1">
    <citation type="submission" date="2020-04" db="EMBL/GenBank/DDBJ databases">
        <title>Molecular characterization of pseudomonads from Agaricus bisporus reveal novel blotch 2 pathogens in Western Europe.</title>
        <authorList>
            <person name="Taparia T."/>
            <person name="Krijger M."/>
            <person name="Haynes E."/>
            <person name="Elpinstone J.G."/>
            <person name="Noble R."/>
            <person name="Van Der Wolf J."/>
        </authorList>
    </citation>
    <scope>NUCLEOTIDE SEQUENCE [LARGE SCALE GENOMIC DNA]</scope>
    <source>
        <strain evidence="6 7">K6002</strain>
    </source>
</reference>
<sequence length="1349" mass="149951">MKHSPSFPLTAAQQDIWLDQLRAGDSPLYNIGGYMDFAGPLVPELIQRAAELLVAKHDALRTQLHTDTDGLPRQTFDAALTVQVQRHDFCALQDPQAASQALMQAQMARPYAMSGEPLLRFVLVKLDDDHYRLGIQAHHLILDGWGFGQVLQSLARLYTDLEQGRQPEPYAPSYIDFIDTDLRYQASARYARDRAYWLDKYQVLPEPLLTPRHNAPASSNTWVEPFPVVLLNRMEQVANRYQASAFHVLLAALYVYFTRTSQREEWVVGLPILNRSNARFRSTVGLFTQVSAVRFQFDAQLPFSAVVRGVRDQLKQDFRHQRFPLSEMNRELGLRRTDRGQLFDLSVSFEQDDHDLRFGQVQARAVKVSNYHEPLPIAFHLRSNRYQDTACLHCVYNEAWFREDEVQALAQRFTWLLEQGLANTALTLAEFALVTPAEQLRLQQWNATAQAPASAQTLHRRIEAQAARTPDAIAVVHQDRQLTYAQLDQQANALAHQLLEHGVQPDDRVAIVARRGLDTVAGLLAILKAGACYVPVDPAHPAERLSYLLHDSSPVAVLAQHNVLARLPMLDVPIIRLDLPTHGRSDSPPVAVTPSNLAYVIYTSGSTGLPKGVMVEHHTVSNLVDWHCRAFNLHAGSQTASVAGFGFDAMAWEVWPALCVGATLHLPPAQDDAQDIDALLNWWRAQPLDVCFLPTPVAEYAFSQRLQHPTLRTLLIGGDRLRSFSRAQTFDVINNYGPTEATVVATSGRVEAGHALHIGAPIDNATVYVLDEQRRPVPIGVAGELYIGGKGVARGYLNQPELSAERFVDDPFTAGRMYRTGDLVRWLPDGNLEYLGRNDDQVKIRGVRIELGEIESALASHPAVQEAVVQCREGQLLAWFVARHNVEIEALRAHLQASLPDYMLPAAYVQLEAMPLTANGKLDRKALPAPTQQAFVTRQFEAPYEGAETLLAQIWAELLQVQQVGRHDHFFELGGHSLLAVQLVQRMRQAGLHADVQVLFGQPTLAALAAVSGGSEVQVPGNRIAPGCSHITPDMLALAELDQPSLDRIVAGIPGGAANVQEIYPLAPLQEGILYHYLTAEQGDPYLLQSHLAFDSLERLQAFAHALQQVIDRHDILRTGVVWEGLAQPLQVVWRQARLPLEELQLQGDVLAGLHARFDARRYRLDISQAPLICLKYAKDPANQRVVVVLLYHHIALDHTAFDVVLREMQGHLLGHAAPTAAPMPYRNYVAQARLGVSEQEHEAFFREMLADVDEPTLPFGLQDVRGDGSAIEEHSLHLDNDLNRRLRAQARILGVSTASLFHLAWGQVLAATSGRHSVVFGTVLVGRLQGGEGADRALGVFINTLPLR</sequence>
<dbReference type="InterPro" id="IPR000873">
    <property type="entry name" value="AMP-dep_synth/lig_dom"/>
</dbReference>
<evidence type="ECO:0000256" key="2">
    <source>
        <dbReference type="ARBA" id="ARBA00006432"/>
    </source>
</evidence>
<evidence type="ECO:0000256" key="1">
    <source>
        <dbReference type="ARBA" id="ARBA00001957"/>
    </source>
</evidence>
<dbReference type="Gene3D" id="2.30.38.10">
    <property type="entry name" value="Luciferase, Domain 3"/>
    <property type="match status" value="1"/>
</dbReference>
<dbReference type="InterPro" id="IPR001242">
    <property type="entry name" value="Condensation_dom"/>
</dbReference>
<dbReference type="CDD" id="cd17651">
    <property type="entry name" value="A_NRPS_VisG_like"/>
    <property type="match status" value="1"/>
</dbReference>
<name>A0A7Y8K976_9PSED</name>
<dbReference type="FunFam" id="1.10.1200.10:FF:000005">
    <property type="entry name" value="Nonribosomal peptide synthetase 1"/>
    <property type="match status" value="1"/>
</dbReference>
<dbReference type="EMBL" id="JACARL010000009">
    <property type="protein sequence ID" value="NWE80667.1"/>
    <property type="molecule type" value="Genomic_DNA"/>
</dbReference>
<dbReference type="InterPro" id="IPR023213">
    <property type="entry name" value="CAT-like_dom_sf"/>
</dbReference>
<dbReference type="CDD" id="cd19544">
    <property type="entry name" value="E-C_NRPS"/>
    <property type="match status" value="1"/>
</dbReference>
<feature type="domain" description="Carrier" evidence="5">
    <location>
        <begin position="942"/>
        <end position="1016"/>
    </location>
</feature>
<dbReference type="Gene3D" id="3.30.559.10">
    <property type="entry name" value="Chloramphenicol acetyltransferase-like domain"/>
    <property type="match status" value="2"/>
</dbReference>
<dbReference type="PANTHER" id="PTHR45527:SF1">
    <property type="entry name" value="FATTY ACID SYNTHASE"/>
    <property type="match status" value="1"/>
</dbReference>
<dbReference type="InterPro" id="IPR025110">
    <property type="entry name" value="AMP-bd_C"/>
</dbReference>
<dbReference type="InterPro" id="IPR036736">
    <property type="entry name" value="ACP-like_sf"/>
</dbReference>
<dbReference type="InterPro" id="IPR010071">
    <property type="entry name" value="AA_adenyl_dom"/>
</dbReference>
<dbReference type="GO" id="GO:0003824">
    <property type="term" value="F:catalytic activity"/>
    <property type="evidence" value="ECO:0007669"/>
    <property type="project" value="InterPro"/>
</dbReference>
<comment type="caution">
    <text evidence="6">The sequence shown here is derived from an EMBL/GenBank/DDBJ whole genome shotgun (WGS) entry which is preliminary data.</text>
</comment>
<dbReference type="PROSITE" id="PS00012">
    <property type="entry name" value="PHOSPHOPANTETHEINE"/>
    <property type="match status" value="1"/>
</dbReference>
<feature type="non-terminal residue" evidence="6">
    <location>
        <position position="1349"/>
    </location>
</feature>
<dbReference type="InterPro" id="IPR020845">
    <property type="entry name" value="AMP-binding_CS"/>
</dbReference>
<evidence type="ECO:0000259" key="5">
    <source>
        <dbReference type="PROSITE" id="PS50075"/>
    </source>
</evidence>
<evidence type="ECO:0000313" key="6">
    <source>
        <dbReference type="EMBL" id="NWE80667.1"/>
    </source>
</evidence>
<proteinExistence type="inferred from homology"/>
<comment type="cofactor">
    <cofactor evidence="1">
        <name>pantetheine 4'-phosphate</name>
        <dbReference type="ChEBI" id="CHEBI:47942"/>
    </cofactor>
</comment>
<keyword evidence="3" id="KW-0596">Phosphopantetheine</keyword>
<comment type="similarity">
    <text evidence="2">Belongs to the ATP-dependent AMP-binding enzyme family.</text>
</comment>
<evidence type="ECO:0000256" key="3">
    <source>
        <dbReference type="ARBA" id="ARBA00022450"/>
    </source>
</evidence>
<dbReference type="SUPFAM" id="SSF52777">
    <property type="entry name" value="CoA-dependent acyltransferases"/>
    <property type="match status" value="4"/>
</dbReference>
<dbReference type="Gene3D" id="3.40.50.980">
    <property type="match status" value="2"/>
</dbReference>
<dbReference type="NCBIfam" id="TIGR01733">
    <property type="entry name" value="AA-adenyl-dom"/>
    <property type="match status" value="1"/>
</dbReference>
<dbReference type="PROSITE" id="PS50075">
    <property type="entry name" value="CARRIER"/>
    <property type="match status" value="1"/>
</dbReference>
<organism evidence="6 7">
    <name type="scientific">Pseudomonas edaphica</name>
    <dbReference type="NCBI Taxonomy" id="2006980"/>
    <lineage>
        <taxon>Bacteria</taxon>
        <taxon>Pseudomonadati</taxon>
        <taxon>Pseudomonadota</taxon>
        <taxon>Gammaproteobacteria</taxon>
        <taxon>Pseudomonadales</taxon>
        <taxon>Pseudomonadaceae</taxon>
        <taxon>Pseudomonas</taxon>
    </lineage>
</organism>
<dbReference type="SUPFAM" id="SSF56801">
    <property type="entry name" value="Acetyl-CoA synthetase-like"/>
    <property type="match status" value="1"/>
</dbReference>
<dbReference type="PROSITE" id="PS00455">
    <property type="entry name" value="AMP_BINDING"/>
    <property type="match status" value="1"/>
</dbReference>
<dbReference type="Pfam" id="PF00550">
    <property type="entry name" value="PP-binding"/>
    <property type="match status" value="1"/>
</dbReference>
<dbReference type="FunFam" id="3.40.50.12780:FF:000012">
    <property type="entry name" value="Non-ribosomal peptide synthetase"/>
    <property type="match status" value="1"/>
</dbReference>
<keyword evidence="4" id="KW-0597">Phosphoprotein</keyword>
<dbReference type="Pfam" id="PF00668">
    <property type="entry name" value="Condensation"/>
    <property type="match status" value="2"/>
</dbReference>
<protein>
    <submittedName>
        <fullName evidence="6">Amino acid adenylation domain-containing protein</fullName>
    </submittedName>
</protein>
<dbReference type="Gene3D" id="3.30.300.30">
    <property type="match status" value="1"/>
</dbReference>
<dbReference type="Gene3D" id="3.30.559.30">
    <property type="entry name" value="Nonribosomal peptide synthetase, condensation domain"/>
    <property type="match status" value="2"/>
</dbReference>
<accession>A0A7Y8K976</accession>
<dbReference type="GO" id="GO:0044550">
    <property type="term" value="P:secondary metabolite biosynthetic process"/>
    <property type="evidence" value="ECO:0007669"/>
    <property type="project" value="UniProtKB-ARBA"/>
</dbReference>
<evidence type="ECO:0000313" key="7">
    <source>
        <dbReference type="Proteomes" id="UP000590218"/>
    </source>
</evidence>